<evidence type="ECO:0000256" key="1">
    <source>
        <dbReference type="ARBA" id="ARBA00023125"/>
    </source>
</evidence>
<feature type="domain" description="Response regulatory" evidence="4">
    <location>
        <begin position="17"/>
        <end position="128"/>
    </location>
</feature>
<dbReference type="Gene3D" id="3.40.50.2300">
    <property type="match status" value="1"/>
</dbReference>
<organism evidence="5 6">
    <name type="scientific">Actinomadura rubrisoli</name>
    <dbReference type="NCBI Taxonomy" id="2530368"/>
    <lineage>
        <taxon>Bacteria</taxon>
        <taxon>Bacillati</taxon>
        <taxon>Actinomycetota</taxon>
        <taxon>Actinomycetes</taxon>
        <taxon>Streptosporangiales</taxon>
        <taxon>Thermomonosporaceae</taxon>
        <taxon>Actinomadura</taxon>
    </lineage>
</organism>
<accession>A0A4R5B9Y6</accession>
<dbReference type="GO" id="GO:0006355">
    <property type="term" value="P:regulation of DNA-templated transcription"/>
    <property type="evidence" value="ECO:0007669"/>
    <property type="project" value="InterPro"/>
</dbReference>
<dbReference type="PROSITE" id="PS50043">
    <property type="entry name" value="HTH_LUXR_2"/>
    <property type="match status" value="1"/>
</dbReference>
<dbReference type="EMBL" id="SMKU01000119">
    <property type="protein sequence ID" value="TDD82841.1"/>
    <property type="molecule type" value="Genomic_DNA"/>
</dbReference>
<dbReference type="PRINTS" id="PR00038">
    <property type="entry name" value="HTHLUXR"/>
</dbReference>
<name>A0A4R5B9Y6_9ACTN</name>
<dbReference type="PANTHER" id="PTHR43214">
    <property type="entry name" value="TWO-COMPONENT RESPONSE REGULATOR"/>
    <property type="match status" value="1"/>
</dbReference>
<reference evidence="5 6" key="1">
    <citation type="submission" date="2019-03" db="EMBL/GenBank/DDBJ databases">
        <title>Draft genome sequences of novel Actinobacteria.</title>
        <authorList>
            <person name="Sahin N."/>
            <person name="Ay H."/>
            <person name="Saygin H."/>
        </authorList>
    </citation>
    <scope>NUCLEOTIDE SEQUENCE [LARGE SCALE GENOMIC DNA]</scope>
    <source>
        <strain evidence="5 6">H3C3</strain>
    </source>
</reference>
<dbReference type="AlphaFoldDB" id="A0A4R5B9Y6"/>
<dbReference type="SUPFAM" id="SSF52172">
    <property type="entry name" value="CheY-like"/>
    <property type="match status" value="1"/>
</dbReference>
<dbReference type="PROSITE" id="PS50110">
    <property type="entry name" value="RESPONSE_REGULATORY"/>
    <property type="match status" value="1"/>
</dbReference>
<dbReference type="Gene3D" id="1.10.10.10">
    <property type="entry name" value="Winged helix-like DNA-binding domain superfamily/Winged helix DNA-binding domain"/>
    <property type="match status" value="1"/>
</dbReference>
<evidence type="ECO:0000259" key="4">
    <source>
        <dbReference type="PROSITE" id="PS50110"/>
    </source>
</evidence>
<dbReference type="GO" id="GO:0000160">
    <property type="term" value="P:phosphorelay signal transduction system"/>
    <property type="evidence" value="ECO:0007669"/>
    <property type="project" value="InterPro"/>
</dbReference>
<dbReference type="Proteomes" id="UP000294513">
    <property type="component" value="Unassembled WGS sequence"/>
</dbReference>
<dbReference type="GO" id="GO:0003677">
    <property type="term" value="F:DNA binding"/>
    <property type="evidence" value="ECO:0007669"/>
    <property type="project" value="UniProtKB-KW"/>
</dbReference>
<dbReference type="RefSeq" id="WP_131896202.1">
    <property type="nucleotide sequence ID" value="NZ_SMKU01000119.1"/>
</dbReference>
<evidence type="ECO:0000313" key="6">
    <source>
        <dbReference type="Proteomes" id="UP000294513"/>
    </source>
</evidence>
<sequence>MMSTVGIRSDARRVEASILLVDHDPISRNVLERALRQAPQLRVVGSVDGRCSPKEWPLAGTDTVVLACDPREKLLNGVQDVASRVRVLVVGVHWTRKALDAAFTAGVGGCLIKDSHAGGLAAAVRALAAGHFVLSPALRELGGLAPAPRSAFDFSGDDRSERLAENLLDRLTEREREVLSLLSTGLSTAEAAGRLQVSPATIKSHVSHVITKFGVRNRLEAVLLVQGILRKDVSGNANTAVTGHGMATLAMPC</sequence>
<evidence type="ECO:0000259" key="3">
    <source>
        <dbReference type="PROSITE" id="PS50043"/>
    </source>
</evidence>
<feature type="domain" description="HTH luxR-type" evidence="3">
    <location>
        <begin position="164"/>
        <end position="229"/>
    </location>
</feature>
<keyword evidence="1" id="KW-0238">DNA-binding</keyword>
<gene>
    <name evidence="5" type="ORF">E1298_22055</name>
</gene>
<comment type="caution">
    <text evidence="5">The sequence shown here is derived from an EMBL/GenBank/DDBJ whole genome shotgun (WGS) entry which is preliminary data.</text>
</comment>
<dbReference type="InterPro" id="IPR036388">
    <property type="entry name" value="WH-like_DNA-bd_sf"/>
</dbReference>
<dbReference type="InterPro" id="IPR039420">
    <property type="entry name" value="WalR-like"/>
</dbReference>
<dbReference type="InterPro" id="IPR011006">
    <property type="entry name" value="CheY-like_superfamily"/>
</dbReference>
<dbReference type="SMART" id="SM00421">
    <property type="entry name" value="HTH_LUXR"/>
    <property type="match status" value="1"/>
</dbReference>
<dbReference type="InterPro" id="IPR016032">
    <property type="entry name" value="Sig_transdc_resp-reg_C-effctor"/>
</dbReference>
<dbReference type="OrthoDB" id="161302at2"/>
<evidence type="ECO:0000256" key="2">
    <source>
        <dbReference type="PROSITE-ProRule" id="PRU00169"/>
    </source>
</evidence>
<keyword evidence="6" id="KW-1185">Reference proteome</keyword>
<dbReference type="Pfam" id="PF00196">
    <property type="entry name" value="GerE"/>
    <property type="match status" value="1"/>
</dbReference>
<protein>
    <submittedName>
        <fullName evidence="5">Response regulator transcription factor</fullName>
    </submittedName>
</protein>
<comment type="caution">
    <text evidence="2">Lacks conserved residue(s) required for the propagation of feature annotation.</text>
</comment>
<dbReference type="InterPro" id="IPR001789">
    <property type="entry name" value="Sig_transdc_resp-reg_receiver"/>
</dbReference>
<dbReference type="CDD" id="cd06170">
    <property type="entry name" value="LuxR_C_like"/>
    <property type="match status" value="1"/>
</dbReference>
<evidence type="ECO:0000313" key="5">
    <source>
        <dbReference type="EMBL" id="TDD82841.1"/>
    </source>
</evidence>
<dbReference type="SUPFAM" id="SSF46894">
    <property type="entry name" value="C-terminal effector domain of the bipartite response regulators"/>
    <property type="match status" value="1"/>
</dbReference>
<proteinExistence type="predicted"/>
<dbReference type="InterPro" id="IPR000792">
    <property type="entry name" value="Tscrpt_reg_LuxR_C"/>
</dbReference>